<name>A0A560LLX8_9BRAD</name>
<dbReference type="InterPro" id="IPR000627">
    <property type="entry name" value="Intradiol_dOase_C"/>
</dbReference>
<dbReference type="STRING" id="1755647.AS156_07935"/>
<dbReference type="GO" id="GO:0016702">
    <property type="term" value="F:oxidoreductase activity, acting on single donors with incorporation of molecular oxygen, incorporation of two atoms of oxygen"/>
    <property type="evidence" value="ECO:0007669"/>
    <property type="project" value="InterPro"/>
</dbReference>
<dbReference type="Gene3D" id="2.60.130.10">
    <property type="entry name" value="Aromatic compound dioxygenase"/>
    <property type="match status" value="1"/>
</dbReference>
<dbReference type="InterPro" id="IPR006311">
    <property type="entry name" value="TAT_signal"/>
</dbReference>
<dbReference type="SUPFAM" id="SSF49482">
    <property type="entry name" value="Aromatic compound dioxygenase"/>
    <property type="match status" value="1"/>
</dbReference>
<comment type="caution">
    <text evidence="3">The sequence shown here is derived from an EMBL/GenBank/DDBJ whole genome shotgun (WGS) entry which is preliminary data.</text>
</comment>
<dbReference type="RefSeq" id="WP_146988555.1">
    <property type="nucleotide sequence ID" value="NZ_VITY01000008.1"/>
</dbReference>
<dbReference type="CDD" id="cd03457">
    <property type="entry name" value="intradiol_dioxygenase_like"/>
    <property type="match status" value="1"/>
</dbReference>
<evidence type="ECO:0000313" key="3">
    <source>
        <dbReference type="EMBL" id="TWB96229.1"/>
    </source>
</evidence>
<accession>A0A560LLX8</accession>
<evidence type="ECO:0000313" key="4">
    <source>
        <dbReference type="Proteomes" id="UP000321304"/>
    </source>
</evidence>
<reference evidence="3 4" key="1">
    <citation type="submission" date="2019-06" db="EMBL/GenBank/DDBJ databases">
        <title>Genomic Encyclopedia of Type Strains, Phase IV (KMG-V): Genome sequencing to study the core and pangenomes of soil and plant-associated prokaryotes.</title>
        <authorList>
            <person name="Whitman W."/>
        </authorList>
    </citation>
    <scope>NUCLEOTIDE SEQUENCE [LARGE SCALE GENOMIC DNA]</scope>
    <source>
        <strain evidence="3 4">BR 10355</strain>
    </source>
</reference>
<feature type="domain" description="Intradiol ring-cleavage dioxygenases" evidence="2">
    <location>
        <begin position="58"/>
        <end position="149"/>
    </location>
</feature>
<keyword evidence="4" id="KW-1185">Reference proteome</keyword>
<dbReference type="EMBL" id="VITY01000008">
    <property type="protein sequence ID" value="TWB96229.1"/>
    <property type="molecule type" value="Genomic_DNA"/>
</dbReference>
<dbReference type="PANTHER" id="PTHR34315:SF1">
    <property type="entry name" value="INTRADIOL RING-CLEAVAGE DIOXYGENASES DOMAIN-CONTAINING PROTEIN-RELATED"/>
    <property type="match status" value="1"/>
</dbReference>
<evidence type="ECO:0000259" key="2">
    <source>
        <dbReference type="Pfam" id="PF00775"/>
    </source>
</evidence>
<dbReference type="GO" id="GO:0008199">
    <property type="term" value="F:ferric iron binding"/>
    <property type="evidence" value="ECO:0007669"/>
    <property type="project" value="InterPro"/>
</dbReference>
<protein>
    <submittedName>
        <fullName evidence="3">Dioxygenase-like protein</fullName>
    </submittedName>
</protein>
<gene>
    <name evidence="3" type="ORF">FBZ93_108271</name>
</gene>
<evidence type="ECO:0000256" key="1">
    <source>
        <dbReference type="SAM" id="MobiDB-lite"/>
    </source>
</evidence>
<dbReference type="PROSITE" id="PS51318">
    <property type="entry name" value="TAT"/>
    <property type="match status" value="1"/>
</dbReference>
<dbReference type="PANTHER" id="PTHR34315">
    <property type="match status" value="1"/>
</dbReference>
<dbReference type="AlphaFoldDB" id="A0A560LLX8"/>
<keyword evidence="3" id="KW-0223">Dioxygenase</keyword>
<keyword evidence="3" id="KW-0560">Oxidoreductase</keyword>
<dbReference type="OrthoDB" id="9805815at2"/>
<organism evidence="3 4">
    <name type="scientific">Bradyrhizobium macuxiense</name>
    <dbReference type="NCBI Taxonomy" id="1755647"/>
    <lineage>
        <taxon>Bacteria</taxon>
        <taxon>Pseudomonadati</taxon>
        <taxon>Pseudomonadota</taxon>
        <taxon>Alphaproteobacteria</taxon>
        <taxon>Hyphomicrobiales</taxon>
        <taxon>Nitrobacteraceae</taxon>
        <taxon>Bradyrhizobium</taxon>
    </lineage>
</organism>
<proteinExistence type="predicted"/>
<dbReference type="Proteomes" id="UP000321304">
    <property type="component" value="Unassembled WGS sequence"/>
</dbReference>
<feature type="region of interest" description="Disordered" evidence="1">
    <location>
        <begin position="233"/>
        <end position="271"/>
    </location>
</feature>
<sequence>MDKSTRRGFLGLISATAAGLLPARQAAAASDSRPVDAAGVCILTPQAEEGPFYADPKLLRSDITDGRPGIPLTLRLRVIEAGACTPIPGARVDIWHCDAQGLYSAFPGQGDRHNIDESSKSFLRGTQLTDAAGWVGFNTIYPGWYDGRATHIHFKVFLDDKNVLTGQTFLPDALNEFIYANAPDYTGRPRPRTTLNANDHVVEIADPDRRAFCAVKEEKDRYVATLTLGVDRRAEIAMQPRPGPPPGPPHGLPAGPPPPGMTPGGPMREHQIKDRLAALIPGLKRAP</sequence>
<feature type="compositionally biased region" description="Pro residues" evidence="1">
    <location>
        <begin position="241"/>
        <end position="261"/>
    </location>
</feature>
<dbReference type="InterPro" id="IPR015889">
    <property type="entry name" value="Intradiol_dOase_core"/>
</dbReference>
<dbReference type="Pfam" id="PF00775">
    <property type="entry name" value="Dioxygenase_C"/>
    <property type="match status" value="1"/>
</dbReference>